<dbReference type="Pfam" id="PF02661">
    <property type="entry name" value="Fic"/>
    <property type="match status" value="1"/>
</dbReference>
<feature type="region of interest" description="Disordered" evidence="1">
    <location>
        <begin position="91"/>
        <end position="113"/>
    </location>
</feature>
<accession>M0HMG9</accession>
<organism evidence="3 4">
    <name type="scientific">Haloferax gibbonsii (strain ATCC 33959 / DSM 4427 / JCM 8863 / NBRC 102184 / NCIMB 2188 / Ma 2.38)</name>
    <dbReference type="NCBI Taxonomy" id="1227459"/>
    <lineage>
        <taxon>Archaea</taxon>
        <taxon>Methanobacteriati</taxon>
        <taxon>Methanobacteriota</taxon>
        <taxon>Stenosarchaea group</taxon>
        <taxon>Halobacteria</taxon>
        <taxon>Halobacteriales</taxon>
        <taxon>Haloferacaceae</taxon>
        <taxon>Haloferax</taxon>
    </lineage>
</organism>
<dbReference type="PROSITE" id="PS51459">
    <property type="entry name" value="FIDO"/>
    <property type="match status" value="1"/>
</dbReference>
<proteinExistence type="predicted"/>
<comment type="caution">
    <text evidence="3">The sequence shown here is derived from an EMBL/GenBank/DDBJ whole genome shotgun (WGS) entry which is preliminary data.</text>
</comment>
<protein>
    <submittedName>
        <fullName evidence="3">Death-on-curing family protein</fullName>
    </submittedName>
</protein>
<dbReference type="NCBIfam" id="TIGR01550">
    <property type="entry name" value="DOC_P1"/>
    <property type="match status" value="1"/>
</dbReference>
<feature type="domain" description="Fido" evidence="2">
    <location>
        <begin position="1"/>
        <end position="87"/>
    </location>
</feature>
<dbReference type="InterPro" id="IPR053737">
    <property type="entry name" value="Type_II_TA_Toxin"/>
</dbReference>
<feature type="compositionally biased region" description="Polar residues" evidence="1">
    <location>
        <begin position="92"/>
        <end position="113"/>
    </location>
</feature>
<evidence type="ECO:0000259" key="2">
    <source>
        <dbReference type="PROSITE" id="PS51459"/>
    </source>
</evidence>
<dbReference type="InterPro" id="IPR003812">
    <property type="entry name" value="Fido"/>
</dbReference>
<dbReference type="GO" id="GO:0016301">
    <property type="term" value="F:kinase activity"/>
    <property type="evidence" value="ECO:0007669"/>
    <property type="project" value="InterPro"/>
</dbReference>
<dbReference type="Proteomes" id="UP000011571">
    <property type="component" value="Unassembled WGS sequence"/>
</dbReference>
<keyword evidence="4" id="KW-1185">Reference proteome</keyword>
<dbReference type="EMBL" id="AOLJ01000006">
    <property type="protein sequence ID" value="ELZ84968.1"/>
    <property type="molecule type" value="Genomic_DNA"/>
</dbReference>
<reference evidence="3 4" key="1">
    <citation type="journal article" date="2014" name="PLoS Genet.">
        <title>Phylogenetically driven sequencing of extremely halophilic archaea reveals strategies for static and dynamic osmo-response.</title>
        <authorList>
            <person name="Becker E.A."/>
            <person name="Seitzer P.M."/>
            <person name="Tritt A."/>
            <person name="Larsen D."/>
            <person name="Krusor M."/>
            <person name="Yao A.I."/>
            <person name="Wu D."/>
            <person name="Madern D."/>
            <person name="Eisen J.A."/>
            <person name="Darling A.E."/>
            <person name="Facciotti M.T."/>
        </authorList>
    </citation>
    <scope>NUCLEOTIDE SEQUENCE [LARGE SCALE GENOMIC DNA]</scope>
    <source>
        <strain evidence="4">ATCC 33959 / DSM 4427 / JCM 8863 / NBRC 102184 / NCIMB 2188 / Ma 2.38</strain>
    </source>
</reference>
<dbReference type="InterPro" id="IPR006440">
    <property type="entry name" value="Doc"/>
</dbReference>
<name>M0HMG9_HALGM</name>
<dbReference type="SUPFAM" id="SSF140931">
    <property type="entry name" value="Fic-like"/>
    <property type="match status" value="1"/>
</dbReference>
<sequence>MEYIETGSFGAAPETIHEKAYHLLRLLVANHPFVDGNKRTALNTTVVFYLLNGYRLEYGHEVREILKQFGTDEAATDEDGVIDYLRTHTPKKSTSMTWSNSGETDSFGTDSTS</sequence>
<gene>
    <name evidence="3" type="ORF">C454_02495</name>
</gene>
<dbReference type="InterPro" id="IPR036597">
    <property type="entry name" value="Fido-like_dom_sf"/>
</dbReference>
<evidence type="ECO:0000256" key="1">
    <source>
        <dbReference type="SAM" id="MobiDB-lite"/>
    </source>
</evidence>
<dbReference type="AlphaFoldDB" id="M0HMG9"/>
<dbReference type="RefSeq" id="WP_004972278.1">
    <property type="nucleotide sequence ID" value="NZ_AOLJ01000006.1"/>
</dbReference>
<evidence type="ECO:0000313" key="3">
    <source>
        <dbReference type="EMBL" id="ELZ84968.1"/>
    </source>
</evidence>
<dbReference type="PATRIC" id="fig|1227459.3.peg.458"/>
<evidence type="ECO:0000313" key="4">
    <source>
        <dbReference type="Proteomes" id="UP000011571"/>
    </source>
</evidence>
<dbReference type="Gene3D" id="1.20.120.1870">
    <property type="entry name" value="Fic/DOC protein, Fido domain"/>
    <property type="match status" value="1"/>
</dbReference>